<dbReference type="GO" id="GO:0016226">
    <property type="term" value="P:iron-sulfur cluster assembly"/>
    <property type="evidence" value="ECO:0007669"/>
    <property type="project" value="InterPro"/>
</dbReference>
<evidence type="ECO:0000256" key="8">
    <source>
        <dbReference type="ARBA" id="ARBA00023002"/>
    </source>
</evidence>
<dbReference type="GO" id="GO:0034986">
    <property type="term" value="F:iron chaperone activity"/>
    <property type="evidence" value="ECO:0007669"/>
    <property type="project" value="TreeGrafter"/>
</dbReference>
<dbReference type="Proteomes" id="UP000054549">
    <property type="component" value="Unassembled WGS sequence"/>
</dbReference>
<dbReference type="PANTHER" id="PTHR16821">
    <property type="entry name" value="FRATAXIN"/>
    <property type="match status" value="1"/>
</dbReference>
<dbReference type="EC" id="1.16.3.1" evidence="3"/>
<dbReference type="NCBIfam" id="TIGR03421">
    <property type="entry name" value="FeS_CyaY"/>
    <property type="match status" value="1"/>
</dbReference>
<dbReference type="SMART" id="SM01219">
    <property type="entry name" value="Frataxin_Cyay"/>
    <property type="match status" value="1"/>
</dbReference>
<gene>
    <name evidence="13" type="ORF">M378DRAFT_66472</name>
</gene>
<dbReference type="InterPro" id="IPR020895">
    <property type="entry name" value="Frataxin_CS"/>
</dbReference>
<keyword evidence="4" id="KW-0409">Iron storage</keyword>
<comment type="subcellular location">
    <subcellularLocation>
        <location evidence="1">Mitochondrion</location>
    </subcellularLocation>
</comment>
<evidence type="ECO:0000256" key="7">
    <source>
        <dbReference type="ARBA" id="ARBA00022946"/>
    </source>
</evidence>
<dbReference type="PROSITE" id="PS01344">
    <property type="entry name" value="FRATAXIN_1"/>
    <property type="match status" value="1"/>
</dbReference>
<keyword evidence="6" id="KW-0410">Iron transport</keyword>
<dbReference type="HOGENOM" id="CLU_080880_4_1_1"/>
<keyword evidence="10" id="KW-0406">Ion transport</keyword>
<evidence type="ECO:0000256" key="11">
    <source>
        <dbReference type="ARBA" id="ARBA00023128"/>
    </source>
</evidence>
<sequence>MTAICSNLDMEQYHQLSDATMETLLASLEELLDSLGRPSYEVEYHSGVLTLILGDKGTYVINKQPPNRQIWLSSPFSGPKRYDYSEEADAWVYSREDRSMGHLLNDELSQVLERDVDVRITKISDFAQ</sequence>
<dbReference type="GO" id="GO:0051537">
    <property type="term" value="F:2 iron, 2 sulfur cluster binding"/>
    <property type="evidence" value="ECO:0007669"/>
    <property type="project" value="TreeGrafter"/>
</dbReference>
<dbReference type="NCBIfam" id="TIGR03422">
    <property type="entry name" value="mito_frataxin"/>
    <property type="match status" value="1"/>
</dbReference>
<dbReference type="OrthoDB" id="1897642at2759"/>
<dbReference type="GO" id="GO:0008198">
    <property type="term" value="F:ferrous iron binding"/>
    <property type="evidence" value="ECO:0007669"/>
    <property type="project" value="TreeGrafter"/>
</dbReference>
<dbReference type="InterPro" id="IPR036524">
    <property type="entry name" value="Frataxin/CyaY_sf"/>
</dbReference>
<evidence type="ECO:0000256" key="9">
    <source>
        <dbReference type="ARBA" id="ARBA00023004"/>
    </source>
</evidence>
<dbReference type="GO" id="GO:0004322">
    <property type="term" value="F:ferroxidase activity"/>
    <property type="evidence" value="ECO:0007669"/>
    <property type="project" value="UniProtKB-EC"/>
</dbReference>
<dbReference type="InterPro" id="IPR017789">
    <property type="entry name" value="Frataxin"/>
</dbReference>
<keyword evidence="11" id="KW-0496">Mitochondrion</keyword>
<protein>
    <recommendedName>
        <fullName evidence="3">ferroxidase</fullName>
        <ecNumber evidence="3">1.16.3.1</ecNumber>
    </recommendedName>
</protein>
<evidence type="ECO:0000256" key="4">
    <source>
        <dbReference type="ARBA" id="ARBA00022434"/>
    </source>
</evidence>
<comment type="similarity">
    <text evidence="2">Belongs to the frataxin family.</text>
</comment>
<evidence type="ECO:0000313" key="14">
    <source>
        <dbReference type="Proteomes" id="UP000054549"/>
    </source>
</evidence>
<name>A0A0C2XPG3_AMAMK</name>
<dbReference type="GO" id="GO:0006826">
    <property type="term" value="P:iron ion transport"/>
    <property type="evidence" value="ECO:0007669"/>
    <property type="project" value="UniProtKB-KW"/>
</dbReference>
<dbReference type="GO" id="GO:0005739">
    <property type="term" value="C:mitochondrion"/>
    <property type="evidence" value="ECO:0007669"/>
    <property type="project" value="UniProtKB-SubCell"/>
</dbReference>
<dbReference type="SUPFAM" id="SSF55387">
    <property type="entry name" value="Frataxin/Nqo15-like"/>
    <property type="match status" value="1"/>
</dbReference>
<evidence type="ECO:0000256" key="3">
    <source>
        <dbReference type="ARBA" id="ARBA00013107"/>
    </source>
</evidence>
<proteinExistence type="inferred from homology"/>
<dbReference type="PANTHER" id="PTHR16821:SF2">
    <property type="entry name" value="FRATAXIN, MITOCHONDRIAL"/>
    <property type="match status" value="1"/>
</dbReference>
<dbReference type="InParanoid" id="A0A0C2XPG3"/>
<evidence type="ECO:0000256" key="6">
    <source>
        <dbReference type="ARBA" id="ARBA00022496"/>
    </source>
</evidence>
<dbReference type="STRING" id="946122.A0A0C2XPG3"/>
<evidence type="ECO:0000256" key="2">
    <source>
        <dbReference type="ARBA" id="ARBA00008183"/>
    </source>
</evidence>
<keyword evidence="5" id="KW-0813">Transport</keyword>
<dbReference type="AlphaFoldDB" id="A0A0C2XPG3"/>
<comment type="catalytic activity">
    <reaction evidence="12">
        <text>4 Fe(2+) + O2 + 4 H(+) = 4 Fe(3+) + 2 H2O</text>
        <dbReference type="Rhea" id="RHEA:11148"/>
        <dbReference type="ChEBI" id="CHEBI:15377"/>
        <dbReference type="ChEBI" id="CHEBI:15378"/>
        <dbReference type="ChEBI" id="CHEBI:15379"/>
        <dbReference type="ChEBI" id="CHEBI:29033"/>
        <dbReference type="ChEBI" id="CHEBI:29034"/>
        <dbReference type="EC" id="1.16.3.1"/>
    </reaction>
</comment>
<dbReference type="GO" id="GO:0006879">
    <property type="term" value="P:intracellular iron ion homeostasis"/>
    <property type="evidence" value="ECO:0007669"/>
    <property type="project" value="UniProtKB-KW"/>
</dbReference>
<evidence type="ECO:0000256" key="5">
    <source>
        <dbReference type="ARBA" id="ARBA00022448"/>
    </source>
</evidence>
<evidence type="ECO:0000256" key="1">
    <source>
        <dbReference type="ARBA" id="ARBA00004173"/>
    </source>
</evidence>
<dbReference type="FunCoup" id="A0A0C2XPG3">
    <property type="interactions" value="175"/>
</dbReference>
<dbReference type="EMBL" id="KN818223">
    <property type="protein sequence ID" value="KIL71053.1"/>
    <property type="molecule type" value="Genomic_DNA"/>
</dbReference>
<dbReference type="Gene3D" id="3.30.920.10">
    <property type="entry name" value="Frataxin/CyaY"/>
    <property type="match status" value="1"/>
</dbReference>
<dbReference type="InterPro" id="IPR002908">
    <property type="entry name" value="Frataxin/CyaY"/>
</dbReference>
<evidence type="ECO:0000256" key="12">
    <source>
        <dbReference type="ARBA" id="ARBA00047990"/>
    </source>
</evidence>
<organism evidence="13 14">
    <name type="scientific">Amanita muscaria (strain Koide BX008)</name>
    <dbReference type="NCBI Taxonomy" id="946122"/>
    <lineage>
        <taxon>Eukaryota</taxon>
        <taxon>Fungi</taxon>
        <taxon>Dikarya</taxon>
        <taxon>Basidiomycota</taxon>
        <taxon>Agaricomycotina</taxon>
        <taxon>Agaricomycetes</taxon>
        <taxon>Agaricomycetidae</taxon>
        <taxon>Agaricales</taxon>
        <taxon>Pluteineae</taxon>
        <taxon>Amanitaceae</taxon>
        <taxon>Amanita</taxon>
    </lineage>
</organism>
<dbReference type="GO" id="GO:0008199">
    <property type="term" value="F:ferric iron binding"/>
    <property type="evidence" value="ECO:0007669"/>
    <property type="project" value="InterPro"/>
</dbReference>
<accession>A0A0C2XPG3</accession>
<dbReference type="PRINTS" id="PR00904">
    <property type="entry name" value="FRATAXIN"/>
</dbReference>
<dbReference type="Pfam" id="PF01491">
    <property type="entry name" value="Frataxin_Cyay"/>
    <property type="match status" value="1"/>
</dbReference>
<evidence type="ECO:0000313" key="13">
    <source>
        <dbReference type="EMBL" id="KIL71053.1"/>
    </source>
</evidence>
<reference evidence="13 14" key="1">
    <citation type="submission" date="2014-04" db="EMBL/GenBank/DDBJ databases">
        <title>Evolutionary Origins and Diversification of the Mycorrhizal Mutualists.</title>
        <authorList>
            <consortium name="DOE Joint Genome Institute"/>
            <consortium name="Mycorrhizal Genomics Consortium"/>
            <person name="Kohler A."/>
            <person name="Kuo A."/>
            <person name="Nagy L.G."/>
            <person name="Floudas D."/>
            <person name="Copeland A."/>
            <person name="Barry K.W."/>
            <person name="Cichocki N."/>
            <person name="Veneault-Fourrey C."/>
            <person name="LaButti K."/>
            <person name="Lindquist E.A."/>
            <person name="Lipzen A."/>
            <person name="Lundell T."/>
            <person name="Morin E."/>
            <person name="Murat C."/>
            <person name="Riley R."/>
            <person name="Ohm R."/>
            <person name="Sun H."/>
            <person name="Tunlid A."/>
            <person name="Henrissat B."/>
            <person name="Grigoriev I.V."/>
            <person name="Hibbett D.S."/>
            <person name="Martin F."/>
        </authorList>
    </citation>
    <scope>NUCLEOTIDE SEQUENCE [LARGE SCALE GENOMIC DNA]</scope>
    <source>
        <strain evidence="13 14">Koide BX008</strain>
    </source>
</reference>
<dbReference type="PROSITE" id="PS50810">
    <property type="entry name" value="FRATAXIN_2"/>
    <property type="match status" value="1"/>
</dbReference>
<keyword evidence="14" id="KW-1185">Reference proteome</keyword>
<keyword evidence="8" id="KW-0560">Oxidoreductase</keyword>
<keyword evidence="9" id="KW-0408">Iron</keyword>
<evidence type="ECO:0000256" key="10">
    <source>
        <dbReference type="ARBA" id="ARBA00023065"/>
    </source>
</evidence>
<keyword evidence="7" id="KW-0809">Transit peptide</keyword>